<dbReference type="Proteomes" id="UP000717696">
    <property type="component" value="Unassembled WGS sequence"/>
</dbReference>
<dbReference type="InterPro" id="IPR014718">
    <property type="entry name" value="GH-type_carb-bd"/>
</dbReference>
<feature type="domain" description="Beta galactosidase small chain/" evidence="7">
    <location>
        <begin position="252"/>
        <end position="542"/>
    </location>
</feature>
<organism evidence="8 9">
    <name type="scientific">Dactylonectria estremocensis</name>
    <dbReference type="NCBI Taxonomy" id="1079267"/>
    <lineage>
        <taxon>Eukaryota</taxon>
        <taxon>Fungi</taxon>
        <taxon>Dikarya</taxon>
        <taxon>Ascomycota</taxon>
        <taxon>Pezizomycotina</taxon>
        <taxon>Sordariomycetes</taxon>
        <taxon>Hypocreomycetidae</taxon>
        <taxon>Hypocreales</taxon>
        <taxon>Nectriaceae</taxon>
        <taxon>Dactylonectria</taxon>
    </lineage>
</organism>
<evidence type="ECO:0000313" key="9">
    <source>
        <dbReference type="Proteomes" id="UP000717696"/>
    </source>
</evidence>
<dbReference type="GO" id="GO:0030246">
    <property type="term" value="F:carbohydrate binding"/>
    <property type="evidence" value="ECO:0007669"/>
    <property type="project" value="InterPro"/>
</dbReference>
<comment type="catalytic activity">
    <reaction evidence="1">
        <text>Hydrolysis of terminal non-reducing beta-D-galactose residues in beta-D-galactosides.</text>
        <dbReference type="EC" id="3.2.1.23"/>
    </reaction>
</comment>
<dbReference type="PANTHER" id="PTHR46323:SF2">
    <property type="entry name" value="BETA-GALACTOSIDASE"/>
    <property type="match status" value="1"/>
</dbReference>
<evidence type="ECO:0000313" key="8">
    <source>
        <dbReference type="EMBL" id="KAH7140487.1"/>
    </source>
</evidence>
<proteinExistence type="predicted"/>
<evidence type="ECO:0000259" key="7">
    <source>
        <dbReference type="SMART" id="SM01038"/>
    </source>
</evidence>
<dbReference type="InterPro" id="IPR013783">
    <property type="entry name" value="Ig-like_fold"/>
</dbReference>
<keyword evidence="5" id="KW-0175">Coiled coil</keyword>
<dbReference type="GO" id="GO:0005990">
    <property type="term" value="P:lactose catabolic process"/>
    <property type="evidence" value="ECO:0007669"/>
    <property type="project" value="TreeGrafter"/>
</dbReference>
<dbReference type="InterPro" id="IPR032312">
    <property type="entry name" value="LacZ_4"/>
</dbReference>
<evidence type="ECO:0000256" key="6">
    <source>
        <dbReference type="SAM" id="MobiDB-lite"/>
    </source>
</evidence>
<dbReference type="SMART" id="SM01038">
    <property type="entry name" value="Bgal_small_N"/>
    <property type="match status" value="1"/>
</dbReference>
<comment type="caution">
    <text evidence="8">The sequence shown here is derived from an EMBL/GenBank/DDBJ whole genome shotgun (WGS) entry which is preliminary data.</text>
</comment>
<evidence type="ECO:0000256" key="3">
    <source>
        <dbReference type="ARBA" id="ARBA00022801"/>
    </source>
</evidence>
<dbReference type="OrthoDB" id="408320at2759"/>
<feature type="coiled-coil region" evidence="5">
    <location>
        <begin position="51"/>
        <end position="84"/>
    </location>
</feature>
<dbReference type="InterPro" id="IPR011013">
    <property type="entry name" value="Gal_mutarotase_sf_dom"/>
</dbReference>
<dbReference type="PANTHER" id="PTHR46323">
    <property type="entry name" value="BETA-GALACTOSIDASE"/>
    <property type="match status" value="1"/>
</dbReference>
<keyword evidence="3" id="KW-0378">Hydrolase</keyword>
<dbReference type="InterPro" id="IPR036156">
    <property type="entry name" value="Beta-gal/glucu_dom_sf"/>
</dbReference>
<dbReference type="GO" id="GO:0004565">
    <property type="term" value="F:beta-galactosidase activity"/>
    <property type="evidence" value="ECO:0007669"/>
    <property type="project" value="UniProtKB-EC"/>
</dbReference>
<dbReference type="Pfam" id="PF16353">
    <property type="entry name" value="LacZ_4"/>
    <property type="match status" value="1"/>
</dbReference>
<dbReference type="InterPro" id="IPR050347">
    <property type="entry name" value="Bact_Beta-galactosidase"/>
</dbReference>
<reference evidence="8" key="1">
    <citation type="journal article" date="2021" name="Nat. Commun.">
        <title>Genetic determinants of endophytism in the Arabidopsis root mycobiome.</title>
        <authorList>
            <person name="Mesny F."/>
            <person name="Miyauchi S."/>
            <person name="Thiergart T."/>
            <person name="Pickel B."/>
            <person name="Atanasova L."/>
            <person name="Karlsson M."/>
            <person name="Huettel B."/>
            <person name="Barry K.W."/>
            <person name="Haridas S."/>
            <person name="Chen C."/>
            <person name="Bauer D."/>
            <person name="Andreopoulos W."/>
            <person name="Pangilinan J."/>
            <person name="LaButti K."/>
            <person name="Riley R."/>
            <person name="Lipzen A."/>
            <person name="Clum A."/>
            <person name="Drula E."/>
            <person name="Henrissat B."/>
            <person name="Kohler A."/>
            <person name="Grigoriev I.V."/>
            <person name="Martin F.M."/>
            <person name="Hacquard S."/>
        </authorList>
    </citation>
    <scope>NUCLEOTIDE SEQUENCE</scope>
    <source>
        <strain evidence="8">MPI-CAGE-AT-0021</strain>
    </source>
</reference>
<dbReference type="InterPro" id="IPR004199">
    <property type="entry name" value="B-gal_small/dom_5"/>
</dbReference>
<feature type="compositionally biased region" description="Basic and acidic residues" evidence="6">
    <location>
        <begin position="33"/>
        <end position="47"/>
    </location>
</feature>
<dbReference type="Pfam" id="PF02929">
    <property type="entry name" value="Bgal_small_N"/>
    <property type="match status" value="1"/>
</dbReference>
<evidence type="ECO:0000256" key="1">
    <source>
        <dbReference type="ARBA" id="ARBA00001412"/>
    </source>
</evidence>
<evidence type="ECO:0000256" key="2">
    <source>
        <dbReference type="ARBA" id="ARBA00012756"/>
    </source>
</evidence>
<evidence type="ECO:0000256" key="5">
    <source>
        <dbReference type="SAM" id="Coils"/>
    </source>
</evidence>
<feature type="region of interest" description="Disordered" evidence="6">
    <location>
        <begin position="1"/>
        <end position="47"/>
    </location>
</feature>
<dbReference type="Gene3D" id="2.60.40.10">
    <property type="entry name" value="Immunoglobulins"/>
    <property type="match status" value="1"/>
</dbReference>
<dbReference type="EC" id="3.2.1.23" evidence="2"/>
<name>A0A9P9ENS9_9HYPO</name>
<keyword evidence="9" id="KW-1185">Reference proteome</keyword>
<keyword evidence="4" id="KW-0326">Glycosidase</keyword>
<dbReference type="SUPFAM" id="SSF49303">
    <property type="entry name" value="beta-Galactosidase/glucuronidase domain"/>
    <property type="match status" value="1"/>
</dbReference>
<evidence type="ECO:0000256" key="4">
    <source>
        <dbReference type="ARBA" id="ARBA00023295"/>
    </source>
</evidence>
<dbReference type="SUPFAM" id="SSF74650">
    <property type="entry name" value="Galactose mutarotase-like"/>
    <property type="match status" value="1"/>
</dbReference>
<gene>
    <name evidence="8" type="ORF">B0J13DRAFT_624364</name>
</gene>
<dbReference type="AlphaFoldDB" id="A0A9P9ENS9"/>
<accession>A0A9P9ENS9</accession>
<protein>
    <recommendedName>
        <fullName evidence="2">beta-galactosidase</fullName>
        <ecNumber evidence="2">3.2.1.23</ecNumber>
    </recommendedName>
</protein>
<dbReference type="EMBL" id="JAGMUU010000013">
    <property type="protein sequence ID" value="KAH7140487.1"/>
    <property type="molecule type" value="Genomic_DNA"/>
</dbReference>
<sequence length="552" mass="61297">MARPSSAEPAKATKRKGTRNMSTLRSSQRARKRANDREAQRVNRATPKETIERLERELEEAKAIQELIRRNKALEDEISRLREAMCFLAGGSQRLCVRGPGSYYYYRYKKVIEPVTVEDLDPKAGKLSLRSHYFFSDLSHLACSWSITVQDKEATEPKGIDLPHVAPGSTEVVQLPAECLSCLQAHSSRDGWLDLSFRLKNDTEWAPAGHEVAWSQVHVPSSSSLGETSNSPSALLANVKAPIITIVPGRLIVSSPDSNAQLIFDLVRGGFKWTSEAGVAVTQGPELSIYRAMTSNDLGFGGDGADWQRCMVDWARSSVVKSTWEQDKDDDAIGNVKVTTEVRIRPPSLSWAVRATLEYVVSASLTVISVRAKGDLERRESASPSPHVLPRIRLDLTLPRSYNRVRWFGRGPGEGYGDKKDASAMGLYRASVEELHVPYEVPQENGSRGDIHWVRLQADQGIGGTPIIEARMVHGPFNFTARKHTAQELDRARHRHELKECDELLLSLDLAHHGLGSGSCGPPPFEAHRLYAEPFDFTTVLRLVDNDESTGT</sequence>
<dbReference type="GO" id="GO:0009341">
    <property type="term" value="C:beta-galactosidase complex"/>
    <property type="evidence" value="ECO:0007669"/>
    <property type="project" value="InterPro"/>
</dbReference>
<dbReference type="Gene3D" id="2.70.98.10">
    <property type="match status" value="1"/>
</dbReference>